<dbReference type="KEGG" id="vg:77954841"/>
<name>A0A7G9W252_9CAUD</name>
<evidence type="ECO:0000313" key="1">
    <source>
        <dbReference type="EMBL" id="QNO12715.1"/>
    </source>
</evidence>
<sequence>MTPQAAFTAARNAGTPVTLHFGDGRVLTGVPIRLVTPGFASVRYPDGKLSPAFMPEQIVEVRPA</sequence>
<reference evidence="2" key="1">
    <citation type="submission" date="2020-08" db="EMBL/GenBank/DDBJ databases">
        <authorList>
            <person name="Hillin M.J."/>
            <person name="Beth T.W."/>
            <person name="Collman T.N."/>
            <person name="Davis R.E."/>
            <person name="Dobesh B.I."/>
            <person name="Johnson A.L."/>
            <person name="Lewis B.M."/>
            <person name="Suarez T.R."/>
            <person name="Villa E.C."/>
            <person name="Walker J.R."/>
            <person name="Labonte J.M."/>
            <person name="Butela K.A."/>
            <person name="Garlena R.A."/>
            <person name="Russell D.A."/>
            <person name="Pope W.H."/>
            <person name="Jacobs-Sera D."/>
            <person name="Hatfull G.F."/>
        </authorList>
    </citation>
    <scope>NUCLEOTIDE SEQUENCE [LARGE SCALE GENOMIC DNA]</scope>
</reference>
<gene>
    <name evidence="1" type="primary">56</name>
    <name evidence="1" type="ORF">SEA_TWEETY19_56</name>
</gene>
<organism evidence="1 2">
    <name type="scientific">Arthrobacter phage Tweety19</name>
    <dbReference type="NCBI Taxonomy" id="2768133"/>
    <lineage>
        <taxon>Viruses</taxon>
        <taxon>Duplodnaviria</taxon>
        <taxon>Heunggongvirae</taxon>
        <taxon>Uroviricota</taxon>
        <taxon>Caudoviricetes</taxon>
        <taxon>Casidaviridae</taxon>
        <taxon>Galvastonvirus</taxon>
        <taxon>Galvastonvirus tweety19</taxon>
    </lineage>
</organism>
<dbReference type="GeneID" id="77954841"/>
<keyword evidence="2" id="KW-1185">Reference proteome</keyword>
<proteinExistence type="predicted"/>
<accession>A0A7G9W252</accession>
<dbReference type="EMBL" id="MT897906">
    <property type="protein sequence ID" value="QNO12715.1"/>
    <property type="molecule type" value="Genomic_DNA"/>
</dbReference>
<dbReference type="Proteomes" id="UP000516204">
    <property type="component" value="Segment"/>
</dbReference>
<evidence type="ECO:0000313" key="2">
    <source>
        <dbReference type="Proteomes" id="UP000516204"/>
    </source>
</evidence>
<protein>
    <submittedName>
        <fullName evidence="1">RNA binding protein</fullName>
    </submittedName>
</protein>
<dbReference type="RefSeq" id="YP_010678446.1">
    <property type="nucleotide sequence ID" value="NC_071035.1"/>
</dbReference>